<dbReference type="HAMAP" id="MF_00500">
    <property type="entry name" value="Ribosomal_bS20"/>
    <property type="match status" value="1"/>
</dbReference>
<evidence type="ECO:0000256" key="7">
    <source>
        <dbReference type="SAM" id="MobiDB-lite"/>
    </source>
</evidence>
<feature type="region of interest" description="Disordered" evidence="7">
    <location>
        <begin position="1"/>
        <end position="28"/>
    </location>
</feature>
<feature type="compositionally biased region" description="Basic residues" evidence="7">
    <location>
        <begin position="12"/>
        <end position="23"/>
    </location>
</feature>
<keyword evidence="1 6" id="KW-0699">rRNA-binding</keyword>
<keyword evidence="3 6" id="KW-0689">Ribosomal protein</keyword>
<dbReference type="RefSeq" id="WP_343251377.1">
    <property type="nucleotide sequence ID" value="NZ_HG937516.1"/>
</dbReference>
<keyword evidence="2 6" id="KW-0694">RNA-binding</keyword>
<evidence type="ECO:0000256" key="1">
    <source>
        <dbReference type="ARBA" id="ARBA00022730"/>
    </source>
</evidence>
<evidence type="ECO:0000256" key="4">
    <source>
        <dbReference type="ARBA" id="ARBA00023274"/>
    </source>
</evidence>
<dbReference type="GO" id="GO:0005840">
    <property type="term" value="C:ribosome"/>
    <property type="evidence" value="ECO:0007669"/>
    <property type="project" value="UniProtKB-KW"/>
</dbReference>
<dbReference type="AlphaFoldDB" id="A0A292IJN7"/>
<dbReference type="GO" id="GO:0019843">
    <property type="term" value="F:rRNA binding"/>
    <property type="evidence" value="ECO:0007669"/>
    <property type="project" value="UniProtKB-UniRule"/>
</dbReference>
<evidence type="ECO:0000256" key="2">
    <source>
        <dbReference type="ARBA" id="ARBA00022884"/>
    </source>
</evidence>
<dbReference type="InterPro" id="IPR002583">
    <property type="entry name" value="Ribosomal_bS20"/>
</dbReference>
<keyword evidence="4 6" id="KW-0687">Ribonucleoprotein</keyword>
<evidence type="ECO:0000313" key="8">
    <source>
        <dbReference type="EMBL" id="CDN40747.1"/>
    </source>
</evidence>
<evidence type="ECO:0000256" key="5">
    <source>
        <dbReference type="ARBA" id="ARBA00035136"/>
    </source>
</evidence>
<dbReference type="NCBIfam" id="TIGR00029">
    <property type="entry name" value="S20"/>
    <property type="match status" value="1"/>
</dbReference>
<organism evidence="8 9">
    <name type="scientific">Mycoplasma amphoriforme A39</name>
    <dbReference type="NCBI Taxonomy" id="572419"/>
    <lineage>
        <taxon>Bacteria</taxon>
        <taxon>Bacillati</taxon>
        <taxon>Mycoplasmatota</taxon>
        <taxon>Mollicutes</taxon>
        <taxon>Mycoplasmataceae</taxon>
        <taxon>Mycoplasma</taxon>
    </lineage>
</organism>
<dbReference type="KEGG" id="mamp:MAMA39_06300"/>
<name>A0A292IJN7_9MOLU</name>
<reference evidence="8 9" key="1">
    <citation type="journal article" date="2015" name="Clin. Infect. Dis.">
        <title>Genomic Investigations unmask Mycoplasma amphoriforme, a new respiratory pathogen.</title>
        <authorList>
            <person name="Gillespie S.H."/>
            <person name="Ling C.L."/>
            <person name="Oravcova K."/>
            <person name="Pinheiro M."/>
            <person name="Wells L."/>
            <person name="Bryant J.M."/>
            <person name="McHugh T.D."/>
            <person name="Bebear C."/>
            <person name="Webster D."/>
            <person name="Harris S.R."/>
            <person name="Seth-Smith H.M."/>
            <person name="Thomson N.R."/>
        </authorList>
    </citation>
    <scope>NUCLEOTIDE SEQUENCE [LARGE SCALE GENOMIC DNA]</scope>
    <source>
        <strain evidence="8 9">A39</strain>
    </source>
</reference>
<dbReference type="InterPro" id="IPR036510">
    <property type="entry name" value="Ribosomal_bS20_sf"/>
</dbReference>
<dbReference type="Proteomes" id="UP000261764">
    <property type="component" value="Chromosome I"/>
</dbReference>
<dbReference type="SUPFAM" id="SSF46992">
    <property type="entry name" value="Ribosomal protein S20"/>
    <property type="match status" value="1"/>
</dbReference>
<sequence>MANIKANEKTLRKSIKRRAAHKSQKTELKNRIKNVKATKKVEQLSLVYETADKLARKGTISKNRARRVKSRNAKIVNAQK</sequence>
<dbReference type="GO" id="GO:0006412">
    <property type="term" value="P:translation"/>
    <property type="evidence" value="ECO:0007669"/>
    <property type="project" value="UniProtKB-UniRule"/>
</dbReference>
<gene>
    <name evidence="6" type="primary">rpsT</name>
    <name evidence="8" type="ORF">MAMA39_06300</name>
</gene>
<comment type="function">
    <text evidence="6">Binds directly to 16S ribosomal RNA.</text>
</comment>
<proteinExistence type="inferred from homology"/>
<accession>A0A292IJN7</accession>
<keyword evidence="9" id="KW-1185">Reference proteome</keyword>
<feature type="compositionally biased region" description="Basic and acidic residues" evidence="7">
    <location>
        <begin position="1"/>
        <end position="11"/>
    </location>
</feature>
<dbReference type="Gene3D" id="1.20.58.110">
    <property type="entry name" value="Ribosomal protein S20"/>
    <property type="match status" value="1"/>
</dbReference>
<dbReference type="Pfam" id="PF01649">
    <property type="entry name" value="Ribosomal_S20p"/>
    <property type="match status" value="1"/>
</dbReference>
<dbReference type="GO" id="GO:1990904">
    <property type="term" value="C:ribonucleoprotein complex"/>
    <property type="evidence" value="ECO:0007669"/>
    <property type="project" value="UniProtKB-KW"/>
</dbReference>
<evidence type="ECO:0000256" key="3">
    <source>
        <dbReference type="ARBA" id="ARBA00022980"/>
    </source>
</evidence>
<evidence type="ECO:0000313" key="9">
    <source>
        <dbReference type="Proteomes" id="UP000261764"/>
    </source>
</evidence>
<dbReference type="EMBL" id="HG937516">
    <property type="protein sequence ID" value="CDN40747.1"/>
    <property type="molecule type" value="Genomic_DNA"/>
</dbReference>
<evidence type="ECO:0000256" key="6">
    <source>
        <dbReference type="HAMAP-Rule" id="MF_00500"/>
    </source>
</evidence>
<dbReference type="GO" id="GO:0003735">
    <property type="term" value="F:structural constituent of ribosome"/>
    <property type="evidence" value="ECO:0007669"/>
    <property type="project" value="InterPro"/>
</dbReference>
<comment type="similarity">
    <text evidence="6">Belongs to the bacterial ribosomal protein bS20 family.</text>
</comment>
<protein>
    <recommendedName>
        <fullName evidence="5 6">Small ribosomal subunit protein bS20</fullName>
    </recommendedName>
</protein>